<keyword evidence="2" id="KW-1185">Reference proteome</keyword>
<evidence type="ECO:0000313" key="2">
    <source>
        <dbReference type="Proteomes" id="UP000805193"/>
    </source>
</evidence>
<dbReference type="EMBL" id="JABSTQ010011292">
    <property type="protein sequence ID" value="KAG0413096.1"/>
    <property type="molecule type" value="Genomic_DNA"/>
</dbReference>
<comment type="caution">
    <text evidence="1">The sequence shown here is derived from an EMBL/GenBank/DDBJ whole genome shotgun (WGS) entry which is preliminary data.</text>
</comment>
<dbReference type="Proteomes" id="UP000805193">
    <property type="component" value="Unassembled WGS sequence"/>
</dbReference>
<accession>A0AC60P102</accession>
<reference evidence="1 2" key="1">
    <citation type="journal article" date="2020" name="Cell">
        <title>Large-Scale Comparative Analyses of Tick Genomes Elucidate Their Genetic Diversity and Vector Capacities.</title>
        <authorList>
            <consortium name="Tick Genome and Microbiome Consortium (TIGMIC)"/>
            <person name="Jia N."/>
            <person name="Wang J."/>
            <person name="Shi W."/>
            <person name="Du L."/>
            <person name="Sun Y."/>
            <person name="Zhan W."/>
            <person name="Jiang J.F."/>
            <person name="Wang Q."/>
            <person name="Zhang B."/>
            <person name="Ji P."/>
            <person name="Bell-Sakyi L."/>
            <person name="Cui X.M."/>
            <person name="Yuan T.T."/>
            <person name="Jiang B.G."/>
            <person name="Yang W.F."/>
            <person name="Lam T.T."/>
            <person name="Chang Q.C."/>
            <person name="Ding S.J."/>
            <person name="Wang X.J."/>
            <person name="Zhu J.G."/>
            <person name="Ruan X.D."/>
            <person name="Zhao L."/>
            <person name="Wei J.T."/>
            <person name="Ye R.Z."/>
            <person name="Que T.C."/>
            <person name="Du C.H."/>
            <person name="Zhou Y.H."/>
            <person name="Cheng J.X."/>
            <person name="Dai P.F."/>
            <person name="Guo W.B."/>
            <person name="Han X.H."/>
            <person name="Huang E.J."/>
            <person name="Li L.F."/>
            <person name="Wei W."/>
            <person name="Gao Y.C."/>
            <person name="Liu J.Z."/>
            <person name="Shao H.Z."/>
            <person name="Wang X."/>
            <person name="Wang C.C."/>
            <person name="Yang T.C."/>
            <person name="Huo Q.B."/>
            <person name="Li W."/>
            <person name="Chen H.Y."/>
            <person name="Chen S.E."/>
            <person name="Zhou L.G."/>
            <person name="Ni X.B."/>
            <person name="Tian J.H."/>
            <person name="Sheng Y."/>
            <person name="Liu T."/>
            <person name="Pan Y.S."/>
            <person name="Xia L.Y."/>
            <person name="Li J."/>
            <person name="Zhao F."/>
            <person name="Cao W.C."/>
        </authorList>
    </citation>
    <scope>NUCLEOTIDE SEQUENCE [LARGE SCALE GENOMIC DNA]</scope>
    <source>
        <strain evidence="1">Iper-2018</strain>
    </source>
</reference>
<organism evidence="1 2">
    <name type="scientific">Ixodes persulcatus</name>
    <name type="common">Taiga tick</name>
    <dbReference type="NCBI Taxonomy" id="34615"/>
    <lineage>
        <taxon>Eukaryota</taxon>
        <taxon>Metazoa</taxon>
        <taxon>Ecdysozoa</taxon>
        <taxon>Arthropoda</taxon>
        <taxon>Chelicerata</taxon>
        <taxon>Arachnida</taxon>
        <taxon>Acari</taxon>
        <taxon>Parasitiformes</taxon>
        <taxon>Ixodida</taxon>
        <taxon>Ixodoidea</taxon>
        <taxon>Ixodidae</taxon>
        <taxon>Ixodinae</taxon>
        <taxon>Ixodes</taxon>
    </lineage>
</organism>
<protein>
    <submittedName>
        <fullName evidence="1">Uncharacterized protein</fullName>
    </submittedName>
</protein>
<proteinExistence type="predicted"/>
<gene>
    <name evidence="1" type="ORF">HPB47_009749</name>
</gene>
<name>A0AC60P102_IXOPE</name>
<evidence type="ECO:0000313" key="1">
    <source>
        <dbReference type="EMBL" id="KAG0413096.1"/>
    </source>
</evidence>
<sequence length="234" mass="25719">MTPTLTTLKLNNWKAPRLRSSYQNCLAEITELQQTLVGISTSVAALTTRLPLLAKKEVELQNSECSATPDPDPLRSAEEPHSWLERTTEGRPLEVYPAVLDFLQAHWGFEGRSEQFRAALTSFPRLQLPFTMVPELNPEMKALAKEGSRRHEGDSEGPTNVTAQDQALKGGQDAMAAAMGPLVGLLQISLSEEVIDKRMVADHGDWGDSLRRSLASARRGDRTGRPRPPPDGSP</sequence>